<evidence type="ECO:0000259" key="5">
    <source>
        <dbReference type="PROSITE" id="PS51192"/>
    </source>
</evidence>
<evidence type="ECO:0000256" key="3">
    <source>
        <dbReference type="ARBA" id="ARBA00022806"/>
    </source>
</evidence>
<feature type="domain" description="Helicase ATP-binding" evidence="5">
    <location>
        <begin position="112"/>
        <end position="256"/>
    </location>
</feature>
<dbReference type="Pfam" id="PF04851">
    <property type="entry name" value="ResIII"/>
    <property type="match status" value="1"/>
</dbReference>
<dbReference type="PROSITE" id="PS51194">
    <property type="entry name" value="HELICASE_CTER"/>
    <property type="match status" value="1"/>
</dbReference>
<dbReference type="GO" id="GO:0003677">
    <property type="term" value="F:DNA binding"/>
    <property type="evidence" value="ECO:0007669"/>
    <property type="project" value="InterPro"/>
</dbReference>
<dbReference type="SUPFAM" id="SSF52540">
    <property type="entry name" value="P-loop containing nucleoside triphosphate hydrolases"/>
    <property type="match status" value="2"/>
</dbReference>
<evidence type="ECO:0000313" key="7">
    <source>
        <dbReference type="EMBL" id="AGF78382.1"/>
    </source>
</evidence>
<dbReference type="KEGG" id="dsf:UWK_01825"/>
<evidence type="ECO:0000259" key="6">
    <source>
        <dbReference type="PROSITE" id="PS51194"/>
    </source>
</evidence>
<dbReference type="STRING" id="1167006.UWK_01825"/>
<dbReference type="InterPro" id="IPR050615">
    <property type="entry name" value="ATP-dep_DNA_Helicase"/>
</dbReference>
<evidence type="ECO:0000256" key="4">
    <source>
        <dbReference type="ARBA" id="ARBA00022840"/>
    </source>
</evidence>
<dbReference type="InterPro" id="IPR006935">
    <property type="entry name" value="Helicase/UvrB_N"/>
</dbReference>
<organism evidence="7 8">
    <name type="scientific">Desulfocapsa sulfexigens (strain DSM 10523 / SB164P1)</name>
    <dbReference type="NCBI Taxonomy" id="1167006"/>
    <lineage>
        <taxon>Bacteria</taxon>
        <taxon>Pseudomonadati</taxon>
        <taxon>Thermodesulfobacteriota</taxon>
        <taxon>Desulfobulbia</taxon>
        <taxon>Desulfobulbales</taxon>
        <taxon>Desulfocapsaceae</taxon>
        <taxon>Desulfocapsa</taxon>
    </lineage>
</organism>
<dbReference type="HOGENOM" id="CLU_011771_2_1_7"/>
<sequence>MPSLTVAADCLLENISFSLEKAVKEQLSIDNPKYIAAKKYGRWIGKKLEPTLKYYEPVQNGLRFPRGFANQAVLLCREFMQETPEIHDKRLLLPEENFFFKGVLRPYQQAAIVAAERRSFGVLEAGTGSGKTVMALAIMAARRQPTLIVVHTKELLYQWQERVKDFLDYAPGLIGDGHFDVRPITVAIVNTARKRVGELAPHFGHLVVDECHRVPAALFTDVVSNFPGHYLLGLSATAFRSDEGLTKLINFYMGDRFHKVDQGELQATGAIVKPELIRCQTAFQYHYQGEYQPLIAALVKDEARNQQIIADVLRESRQHDNGIQLLVSDRVSHCQVFEKELSSLGVDVVLLTGQTSSDQRASIVESVQSGKVQVLVATLQLIGEGFDCPGLSNLFLTTPITFEGRLLQVLGRIMRPAEGKKPKVYDYVDEAVSVLRRSAEGRKKILDLF</sequence>
<feature type="domain" description="Helicase C-terminal" evidence="6">
    <location>
        <begin position="304"/>
        <end position="449"/>
    </location>
</feature>
<dbReference type="OrthoDB" id="9804086at2"/>
<dbReference type="PROSITE" id="PS51192">
    <property type="entry name" value="HELICASE_ATP_BIND_1"/>
    <property type="match status" value="1"/>
</dbReference>
<evidence type="ECO:0000256" key="2">
    <source>
        <dbReference type="ARBA" id="ARBA00022801"/>
    </source>
</evidence>
<dbReference type="InterPro" id="IPR001650">
    <property type="entry name" value="Helicase_C-like"/>
</dbReference>
<dbReference type="SMART" id="SM00487">
    <property type="entry name" value="DEXDc"/>
    <property type="match status" value="1"/>
</dbReference>
<dbReference type="SMART" id="SM00490">
    <property type="entry name" value="HELICc"/>
    <property type="match status" value="1"/>
</dbReference>
<dbReference type="Pfam" id="PF00271">
    <property type="entry name" value="Helicase_C"/>
    <property type="match status" value="1"/>
</dbReference>
<dbReference type="EMBL" id="CP003985">
    <property type="protein sequence ID" value="AGF78382.1"/>
    <property type="molecule type" value="Genomic_DNA"/>
</dbReference>
<dbReference type="PANTHER" id="PTHR11274">
    <property type="entry name" value="RAD25/XP-B DNA REPAIR HELICASE"/>
    <property type="match status" value="1"/>
</dbReference>
<reference evidence="8" key="1">
    <citation type="journal article" date="2013" name="Stand. Genomic Sci.">
        <title>Complete genome sequence of Desulfocapsa sulfexigens, a marine deltaproteobacterium specialized in disproportionating inorganic sulfur compounds.</title>
        <authorList>
            <person name="Finster K.W."/>
            <person name="Kjeldsen K.U."/>
            <person name="Kube M."/>
            <person name="Reinhardt R."/>
            <person name="Mussmann M."/>
            <person name="Amann R."/>
            <person name="Schreiber L."/>
        </authorList>
    </citation>
    <scope>NUCLEOTIDE SEQUENCE [LARGE SCALE GENOMIC DNA]</scope>
    <source>
        <strain evidence="8">DSM 10523 / SB164P1</strain>
    </source>
</reference>
<dbReference type="CDD" id="cd17926">
    <property type="entry name" value="DEXHc_RE"/>
    <property type="match status" value="1"/>
</dbReference>
<evidence type="ECO:0000313" key="8">
    <source>
        <dbReference type="Proteomes" id="UP000011721"/>
    </source>
</evidence>
<keyword evidence="1" id="KW-0547">Nucleotide-binding</keyword>
<keyword evidence="3 7" id="KW-0347">Helicase</keyword>
<dbReference type="GO" id="GO:0016787">
    <property type="term" value="F:hydrolase activity"/>
    <property type="evidence" value="ECO:0007669"/>
    <property type="project" value="UniProtKB-KW"/>
</dbReference>
<evidence type="ECO:0000256" key="1">
    <source>
        <dbReference type="ARBA" id="ARBA00022741"/>
    </source>
</evidence>
<protein>
    <submittedName>
        <fullName evidence="7">DNA/RNA helicase, superfamily II</fullName>
    </submittedName>
</protein>
<dbReference type="PATRIC" id="fig|1167006.5.peg.2011"/>
<name>M1P9Q5_DESSD</name>
<dbReference type="PANTHER" id="PTHR11274:SF0">
    <property type="entry name" value="GENERAL TRANSCRIPTION AND DNA REPAIR FACTOR IIH HELICASE SUBUNIT XPB"/>
    <property type="match status" value="1"/>
</dbReference>
<dbReference type="CDD" id="cd18785">
    <property type="entry name" value="SF2_C"/>
    <property type="match status" value="1"/>
</dbReference>
<keyword evidence="2" id="KW-0378">Hydrolase</keyword>
<keyword evidence="4" id="KW-0067">ATP-binding</keyword>
<proteinExistence type="predicted"/>
<dbReference type="Proteomes" id="UP000011721">
    <property type="component" value="Chromosome"/>
</dbReference>
<dbReference type="InterPro" id="IPR027417">
    <property type="entry name" value="P-loop_NTPase"/>
</dbReference>
<accession>M1P9Q5</accession>
<dbReference type="GO" id="GO:0005524">
    <property type="term" value="F:ATP binding"/>
    <property type="evidence" value="ECO:0007669"/>
    <property type="project" value="UniProtKB-KW"/>
</dbReference>
<dbReference type="Gene3D" id="3.40.50.300">
    <property type="entry name" value="P-loop containing nucleotide triphosphate hydrolases"/>
    <property type="match status" value="2"/>
</dbReference>
<dbReference type="GO" id="GO:0004386">
    <property type="term" value="F:helicase activity"/>
    <property type="evidence" value="ECO:0007669"/>
    <property type="project" value="UniProtKB-KW"/>
</dbReference>
<dbReference type="AlphaFoldDB" id="M1P9Q5"/>
<dbReference type="eggNOG" id="COG1061">
    <property type="taxonomic scope" value="Bacteria"/>
</dbReference>
<keyword evidence="8" id="KW-1185">Reference proteome</keyword>
<gene>
    <name evidence="7" type="ordered locus">UWK_01825</name>
</gene>
<dbReference type="InterPro" id="IPR014001">
    <property type="entry name" value="Helicase_ATP-bd"/>
</dbReference>